<evidence type="ECO:0000313" key="10">
    <source>
        <dbReference type="Proteomes" id="UP000275408"/>
    </source>
</evidence>
<dbReference type="Proteomes" id="UP000275408">
    <property type="component" value="Unassembled WGS sequence"/>
</dbReference>
<evidence type="ECO:0000256" key="7">
    <source>
        <dbReference type="SAM" id="Phobius"/>
    </source>
</evidence>
<proteinExistence type="inferred from homology"/>
<accession>A0A3M6V178</accession>
<evidence type="ECO:0000256" key="1">
    <source>
        <dbReference type="ARBA" id="ARBA00004141"/>
    </source>
</evidence>
<keyword evidence="5 7" id="KW-0472">Membrane</keyword>
<dbReference type="InterPro" id="IPR012496">
    <property type="entry name" value="TMC_dom"/>
</dbReference>
<comment type="subcellular location">
    <subcellularLocation>
        <location evidence="1">Membrane</location>
        <topology evidence="1">Multi-pass membrane protein</topology>
    </subcellularLocation>
</comment>
<keyword evidence="4 7" id="KW-1133">Transmembrane helix</keyword>
<evidence type="ECO:0000256" key="6">
    <source>
        <dbReference type="SAM" id="MobiDB-lite"/>
    </source>
</evidence>
<feature type="transmembrane region" description="Helical" evidence="7">
    <location>
        <begin position="540"/>
        <end position="560"/>
    </location>
</feature>
<evidence type="ECO:0000313" key="9">
    <source>
        <dbReference type="EMBL" id="RMX59662.1"/>
    </source>
</evidence>
<evidence type="ECO:0000256" key="2">
    <source>
        <dbReference type="ARBA" id="ARBA00006510"/>
    </source>
</evidence>
<keyword evidence="10" id="KW-1185">Reference proteome</keyword>
<evidence type="ECO:0000256" key="4">
    <source>
        <dbReference type="ARBA" id="ARBA00022989"/>
    </source>
</evidence>
<feature type="transmembrane region" description="Helical" evidence="7">
    <location>
        <begin position="502"/>
        <end position="520"/>
    </location>
</feature>
<dbReference type="OrthoDB" id="1936208at2759"/>
<dbReference type="Pfam" id="PF07810">
    <property type="entry name" value="TMC"/>
    <property type="match status" value="1"/>
</dbReference>
<dbReference type="InterPro" id="IPR038900">
    <property type="entry name" value="TMC"/>
</dbReference>
<feature type="compositionally biased region" description="Acidic residues" evidence="6">
    <location>
        <begin position="70"/>
        <end position="85"/>
    </location>
</feature>
<feature type="region of interest" description="Disordered" evidence="6">
    <location>
        <begin position="1"/>
        <end position="91"/>
    </location>
</feature>
<comment type="similarity">
    <text evidence="2">Belongs to the TMC family.</text>
</comment>
<feature type="transmembrane region" description="Helical" evidence="7">
    <location>
        <begin position="642"/>
        <end position="664"/>
    </location>
</feature>
<comment type="caution">
    <text evidence="9">The sequence shown here is derived from an EMBL/GenBank/DDBJ whole genome shotgun (WGS) entry which is preliminary data.</text>
</comment>
<feature type="transmembrane region" description="Helical" evidence="7">
    <location>
        <begin position="314"/>
        <end position="336"/>
    </location>
</feature>
<feature type="compositionally biased region" description="Basic residues" evidence="6">
    <location>
        <begin position="45"/>
        <end position="57"/>
    </location>
</feature>
<sequence length="764" mass="87089">MDETPKETSREFPIGPETQLTMDYVEDPASKKSNLLKNLPSRQLSRWKRHARKKMKDRVHSKEHAYEAVNSEDSDLSDMEEEDEATMSRKGKFEQTQPLTVRLKKLRQRRSTSDADGSQGLSTCTELRLRISMTLKQSYETCKEFINSYELWRGHFKEIEGSFGNGVLSYFTFLKWLLWLNIYVFILTLCFVIIPQALSSGEELPLTITAQNASAFTSNSSSSSTVVPANVTTSSLARKKREVLLNKSEEEDNDLKCNLVKPYNYSSYTNKPFPQLLSDFISGIGWINTTYMFYGSYSNNVLVIGSKKTFYNMPLAYFVVGCVCFAVILLSILWSASQIFEESYVKEGIKYYHTYSNKVFGGWDMCIEEQAAAKLQIMRFVKDIEASIAEDLRLATLANRTKKEKYKLYAIRFMVNLMVLGLSVLSAYLIFMASQVSIETSQDNANIKASLMTDFIQLGKSYASPITLSALGFIVPSIFFFFSGLEDWNPRVRVNVDLARTVLLKLASVAVLLISLYNRINKTCMLCWENAIAAEMYKLVWTDFFVTLLVIIAVQTPRRLFADHVSLGCDMGRKVGRPEFFLPVNVLELVYSQALIWIGTWYSPFLPLMAIIKLPITFYAKKATVFYNCRAAEKAYRAGRSNYFFMILLLGTFLLCLAAVAYGVTQIRPSELYGPFSGFNEVYDIIPWTVSILPTGFRDTFQILGSPVFLVVLGVIICLSLYFFYAIAKVYRRMISGLREELSMESRDKKYLLQLFASQSDEKS</sequence>
<dbReference type="AlphaFoldDB" id="A0A3M6V178"/>
<reference evidence="9 10" key="1">
    <citation type="journal article" date="2018" name="Sci. Rep.">
        <title>Comparative analysis of the Pocillopora damicornis genome highlights role of immune system in coral evolution.</title>
        <authorList>
            <person name="Cunning R."/>
            <person name="Bay R.A."/>
            <person name="Gillette P."/>
            <person name="Baker A.C."/>
            <person name="Traylor-Knowles N."/>
        </authorList>
    </citation>
    <scope>NUCLEOTIDE SEQUENCE [LARGE SCALE GENOMIC DNA]</scope>
    <source>
        <strain evidence="9">RSMAS</strain>
        <tissue evidence="9">Whole animal</tissue>
    </source>
</reference>
<evidence type="ECO:0000256" key="3">
    <source>
        <dbReference type="ARBA" id="ARBA00022692"/>
    </source>
</evidence>
<feature type="transmembrane region" description="Helical" evidence="7">
    <location>
        <begin position="462"/>
        <end position="482"/>
    </location>
</feature>
<dbReference type="PANTHER" id="PTHR23302:SF24">
    <property type="entry name" value="TMC DOMAIN-CONTAINING PROTEIN"/>
    <property type="match status" value="1"/>
</dbReference>
<dbReference type="OMA" id="ITHHITH"/>
<dbReference type="GO" id="GO:0005886">
    <property type="term" value="C:plasma membrane"/>
    <property type="evidence" value="ECO:0007669"/>
    <property type="project" value="InterPro"/>
</dbReference>
<evidence type="ECO:0000259" key="8">
    <source>
        <dbReference type="Pfam" id="PF07810"/>
    </source>
</evidence>
<keyword evidence="3 7" id="KW-0812">Transmembrane</keyword>
<feature type="transmembrane region" description="Helical" evidence="7">
    <location>
        <begin position="604"/>
        <end position="621"/>
    </location>
</feature>
<name>A0A3M6V178_POCDA</name>
<feature type="transmembrane region" description="Helical" evidence="7">
    <location>
        <begin position="703"/>
        <end position="725"/>
    </location>
</feature>
<dbReference type="STRING" id="46731.A0A3M6V178"/>
<protein>
    <recommendedName>
        <fullName evidence="8">TMC domain-containing protein</fullName>
    </recommendedName>
</protein>
<dbReference type="PANTHER" id="PTHR23302">
    <property type="entry name" value="TRANSMEMBRANE CHANNEL-RELATED"/>
    <property type="match status" value="1"/>
</dbReference>
<feature type="transmembrane region" description="Helical" evidence="7">
    <location>
        <begin position="409"/>
        <end position="431"/>
    </location>
</feature>
<organism evidence="9 10">
    <name type="scientific">Pocillopora damicornis</name>
    <name type="common">Cauliflower coral</name>
    <name type="synonym">Millepora damicornis</name>
    <dbReference type="NCBI Taxonomy" id="46731"/>
    <lineage>
        <taxon>Eukaryota</taxon>
        <taxon>Metazoa</taxon>
        <taxon>Cnidaria</taxon>
        <taxon>Anthozoa</taxon>
        <taxon>Hexacorallia</taxon>
        <taxon>Scleractinia</taxon>
        <taxon>Astrocoeniina</taxon>
        <taxon>Pocilloporidae</taxon>
        <taxon>Pocillopora</taxon>
    </lineage>
</organism>
<feature type="domain" description="TMC" evidence="8">
    <location>
        <begin position="527"/>
        <end position="638"/>
    </location>
</feature>
<feature type="compositionally biased region" description="Polar residues" evidence="6">
    <location>
        <begin position="31"/>
        <end position="44"/>
    </location>
</feature>
<gene>
    <name evidence="9" type="ORF">pdam_00010491</name>
</gene>
<dbReference type="EMBL" id="RCHS01000299">
    <property type="protein sequence ID" value="RMX59662.1"/>
    <property type="molecule type" value="Genomic_DNA"/>
</dbReference>
<feature type="transmembrane region" description="Helical" evidence="7">
    <location>
        <begin position="176"/>
        <end position="194"/>
    </location>
</feature>
<feature type="transmembrane region" description="Helical" evidence="7">
    <location>
        <begin position="276"/>
        <end position="294"/>
    </location>
</feature>
<evidence type="ECO:0000256" key="5">
    <source>
        <dbReference type="ARBA" id="ARBA00023136"/>
    </source>
</evidence>
<feature type="compositionally biased region" description="Basic and acidic residues" evidence="6">
    <location>
        <begin position="1"/>
        <end position="10"/>
    </location>
</feature>
<dbReference type="GO" id="GO:0008381">
    <property type="term" value="F:mechanosensitive monoatomic ion channel activity"/>
    <property type="evidence" value="ECO:0007669"/>
    <property type="project" value="TreeGrafter"/>
</dbReference>